<dbReference type="PRINTS" id="PR00449">
    <property type="entry name" value="RASTRNSFRMNG"/>
</dbReference>
<proteinExistence type="predicted"/>
<evidence type="ECO:0000313" key="4">
    <source>
        <dbReference type="EMBL" id="KAJ3181700.1"/>
    </source>
</evidence>
<name>A0AAD5XSY3_9FUNG</name>
<dbReference type="PANTHER" id="PTHR13090">
    <property type="entry name" value="ARGININE-HYDROXYLASE NDUFAF5, MITOCHONDRIAL"/>
    <property type="match status" value="1"/>
</dbReference>
<dbReference type="SUPFAM" id="SSF52540">
    <property type="entry name" value="P-loop containing nucleoside triphosphate hydrolases"/>
    <property type="match status" value="1"/>
</dbReference>
<organism evidence="4 5">
    <name type="scientific">Geranomyces variabilis</name>
    <dbReference type="NCBI Taxonomy" id="109894"/>
    <lineage>
        <taxon>Eukaryota</taxon>
        <taxon>Fungi</taxon>
        <taxon>Fungi incertae sedis</taxon>
        <taxon>Chytridiomycota</taxon>
        <taxon>Chytridiomycota incertae sedis</taxon>
        <taxon>Chytridiomycetes</taxon>
        <taxon>Spizellomycetales</taxon>
        <taxon>Powellomycetaceae</taxon>
        <taxon>Geranomyces</taxon>
    </lineage>
</organism>
<keyword evidence="5" id="KW-1185">Reference proteome</keyword>
<evidence type="ECO:0000256" key="2">
    <source>
        <dbReference type="ARBA" id="ARBA00022679"/>
    </source>
</evidence>
<evidence type="ECO:0000313" key="5">
    <source>
        <dbReference type="Proteomes" id="UP001212152"/>
    </source>
</evidence>
<dbReference type="Gene3D" id="3.40.50.300">
    <property type="entry name" value="P-loop containing nucleotide triphosphate hydrolases"/>
    <property type="match status" value="1"/>
</dbReference>
<dbReference type="Pfam" id="PF13489">
    <property type="entry name" value="Methyltransf_23"/>
    <property type="match status" value="1"/>
</dbReference>
<dbReference type="AlphaFoldDB" id="A0AAD5XSY3"/>
<feature type="compositionally biased region" description="Low complexity" evidence="3">
    <location>
        <begin position="274"/>
        <end position="288"/>
    </location>
</feature>
<dbReference type="EMBL" id="JADGJQ010000011">
    <property type="protein sequence ID" value="KAJ3181700.1"/>
    <property type="molecule type" value="Genomic_DNA"/>
</dbReference>
<dbReference type="InterPro" id="IPR029063">
    <property type="entry name" value="SAM-dependent_MTases_sf"/>
</dbReference>
<evidence type="ECO:0008006" key="6">
    <source>
        <dbReference type="Google" id="ProtNLM"/>
    </source>
</evidence>
<dbReference type="GO" id="GO:0008168">
    <property type="term" value="F:methyltransferase activity"/>
    <property type="evidence" value="ECO:0007669"/>
    <property type="project" value="UniProtKB-KW"/>
</dbReference>
<gene>
    <name evidence="4" type="ORF">HDU87_000718</name>
</gene>
<protein>
    <recommendedName>
        <fullName evidence="6">Methyltransferase type 11 domain-containing protein</fullName>
    </recommendedName>
</protein>
<dbReference type="PANTHER" id="PTHR13090:SF1">
    <property type="entry name" value="ARGININE-HYDROXYLASE NDUFAF5, MITOCHONDRIAL"/>
    <property type="match status" value="1"/>
</dbReference>
<dbReference type="Pfam" id="PF08477">
    <property type="entry name" value="Roc"/>
    <property type="match status" value="1"/>
</dbReference>
<dbReference type="Proteomes" id="UP001212152">
    <property type="component" value="Unassembled WGS sequence"/>
</dbReference>
<dbReference type="Gene3D" id="3.40.50.150">
    <property type="entry name" value="Vaccinia Virus protein VP39"/>
    <property type="match status" value="1"/>
</dbReference>
<feature type="region of interest" description="Disordered" evidence="3">
    <location>
        <begin position="600"/>
        <end position="644"/>
    </location>
</feature>
<keyword evidence="2" id="KW-0808">Transferase</keyword>
<feature type="compositionally biased region" description="Low complexity" evidence="3">
    <location>
        <begin position="225"/>
        <end position="243"/>
    </location>
</feature>
<reference evidence="4" key="1">
    <citation type="submission" date="2020-05" db="EMBL/GenBank/DDBJ databases">
        <title>Phylogenomic resolution of chytrid fungi.</title>
        <authorList>
            <person name="Stajich J.E."/>
            <person name="Amses K."/>
            <person name="Simmons R."/>
            <person name="Seto K."/>
            <person name="Myers J."/>
            <person name="Bonds A."/>
            <person name="Quandt C.A."/>
            <person name="Barry K."/>
            <person name="Liu P."/>
            <person name="Grigoriev I."/>
            <person name="Longcore J.E."/>
            <person name="James T.Y."/>
        </authorList>
    </citation>
    <scope>NUCLEOTIDE SEQUENCE</scope>
    <source>
        <strain evidence="4">JEL0379</strain>
    </source>
</reference>
<evidence type="ECO:0000256" key="1">
    <source>
        <dbReference type="ARBA" id="ARBA00022603"/>
    </source>
</evidence>
<dbReference type="GO" id="GO:0005739">
    <property type="term" value="C:mitochondrion"/>
    <property type="evidence" value="ECO:0007669"/>
    <property type="project" value="TreeGrafter"/>
</dbReference>
<sequence>MAPHYNHRPPHGGLSTFDPTDKARILVVGDAGVGKTSLVHLLCHSTPLASPVPTVGCSVDVSVVDHPRTKRSYFVEFIDVAAGSKHKLSRGIFYANVNAMILVHDGTNKRSYQNLWKWTAEVFNSPQFRGVATGAGGGAGGGVGKDFEVDVRVGESHPTLPVLVVGTKADLVPDISRRRSSIAEEYGGDCITMSTQQNLPFVPALDRIESFLSAVVEARMLGLSPSSTSTNALSSSYSTSSLHHGGGGGSQSLSSLSSLAHGAGGGSLQHLHFTSNSLSSSTSTSALTPEMQRRRIPQTGLYGLVGGGGGSVSGSAAFGRPASPNKAPTHQVFNRAVKKRQRDRAALRPDSRDVDYLKDEVADRLVDRLLDIKRRFGKVVDLGSGAGHIAKFVDTEMMDSLVMYDSSAKLLHRDAEQTYAVPVTRIHGDEESLPFAPDSVDAILSSLSLHWVNDIPGTLIQARRALKPDGVFVGAMFGGETLYELRTAMQLAEIEREGGVSAHVSPMTEVKDIAALLQRAGFNLITVDVDEIAVSYPSMFELIADLRAMGESNAVSARKPQMSRDVLLAAAAAYNGIYGVEDGSIPATFQVIYMIGWKPDPSQPKPLPRGSGEVSFKDLESGLGQSSSPDPPPPPPKGSRGGKT</sequence>
<dbReference type="InterPro" id="IPR027417">
    <property type="entry name" value="P-loop_NTPase"/>
</dbReference>
<accession>A0AAD5XSY3</accession>
<dbReference type="CDD" id="cd02440">
    <property type="entry name" value="AdoMet_MTases"/>
    <property type="match status" value="1"/>
</dbReference>
<feature type="region of interest" description="Disordered" evidence="3">
    <location>
        <begin position="225"/>
        <end position="254"/>
    </location>
</feature>
<dbReference type="GO" id="GO:0032259">
    <property type="term" value="P:methylation"/>
    <property type="evidence" value="ECO:0007669"/>
    <property type="project" value="UniProtKB-KW"/>
</dbReference>
<dbReference type="InterPro" id="IPR050602">
    <property type="entry name" value="Malonyl-ACP_OMT"/>
</dbReference>
<dbReference type="SUPFAM" id="SSF53335">
    <property type="entry name" value="S-adenosyl-L-methionine-dependent methyltransferases"/>
    <property type="match status" value="1"/>
</dbReference>
<comment type="caution">
    <text evidence="4">The sequence shown here is derived from an EMBL/GenBank/DDBJ whole genome shotgun (WGS) entry which is preliminary data.</text>
</comment>
<dbReference type="GO" id="GO:0032981">
    <property type="term" value="P:mitochondrial respiratory chain complex I assembly"/>
    <property type="evidence" value="ECO:0007669"/>
    <property type="project" value="TreeGrafter"/>
</dbReference>
<feature type="region of interest" description="Disordered" evidence="3">
    <location>
        <begin position="271"/>
        <end position="292"/>
    </location>
</feature>
<evidence type="ECO:0000256" key="3">
    <source>
        <dbReference type="SAM" id="MobiDB-lite"/>
    </source>
</evidence>
<dbReference type="PROSITE" id="PS51419">
    <property type="entry name" value="RAB"/>
    <property type="match status" value="1"/>
</dbReference>
<keyword evidence="1" id="KW-0489">Methyltransferase</keyword>